<name>A0A098L9S5_9BACT</name>
<organism evidence="3 4">
    <name type="scientific">Sporocytophaga myxococcoides</name>
    <dbReference type="NCBI Taxonomy" id="153721"/>
    <lineage>
        <taxon>Bacteria</taxon>
        <taxon>Pseudomonadati</taxon>
        <taxon>Bacteroidota</taxon>
        <taxon>Cytophagia</taxon>
        <taxon>Cytophagales</taxon>
        <taxon>Cytophagaceae</taxon>
        <taxon>Sporocytophaga</taxon>
    </lineage>
</organism>
<dbReference type="STRING" id="153721.MYP_917"/>
<dbReference type="EMBL" id="BBLT01000002">
    <property type="protein sequence ID" value="GAL83690.1"/>
    <property type="molecule type" value="Genomic_DNA"/>
</dbReference>
<evidence type="ECO:0000256" key="1">
    <source>
        <dbReference type="SAM" id="Coils"/>
    </source>
</evidence>
<dbReference type="RefSeq" id="WP_045459316.1">
    <property type="nucleotide sequence ID" value="NZ_BBLT01000002.1"/>
</dbReference>
<feature type="coiled-coil region" evidence="1">
    <location>
        <begin position="39"/>
        <end position="94"/>
    </location>
</feature>
<evidence type="ECO:0000313" key="3">
    <source>
        <dbReference type="EMBL" id="GAL83690.1"/>
    </source>
</evidence>
<keyword evidence="2" id="KW-1133">Transmembrane helix</keyword>
<keyword evidence="2" id="KW-0472">Membrane</keyword>
<sequence length="313" mass="35020">MTSSPNENKHKKNQVIALAATGAIMTGLFAGSTVLYVDNGQLKAENAEKVQQIESLESIGKKLKSDLLQINEELSSMQGRNKELDRLLVSAKEDINGKSKKISILIKDNASLKKVQKQVAELKKIKSGYFNRIKELEDRLGLLTTQNDELRRDNESLQDKFDDLSARYSEMERKVEIASVLRVEKATALGFKKTKSGKLVKNSNAGKVDRLTFSFDLVENKVAEKGTKTIYARIINPKGETLPAPASESGTFNNTDSNVTLPYSVSKLVDYNNENLKVDMSYDFANDKNAKGLYKVEFYCDGFYCGYSQIRLK</sequence>
<proteinExistence type="predicted"/>
<accession>A0A098L9S5</accession>
<dbReference type="Gene3D" id="1.10.287.1490">
    <property type="match status" value="1"/>
</dbReference>
<keyword evidence="2" id="KW-0812">Transmembrane</keyword>
<dbReference type="Proteomes" id="UP000030185">
    <property type="component" value="Unassembled WGS sequence"/>
</dbReference>
<comment type="caution">
    <text evidence="3">The sequence shown here is derived from an EMBL/GenBank/DDBJ whole genome shotgun (WGS) entry which is preliminary data.</text>
</comment>
<feature type="transmembrane region" description="Helical" evidence="2">
    <location>
        <begin position="15"/>
        <end position="37"/>
    </location>
</feature>
<evidence type="ECO:0000256" key="2">
    <source>
        <dbReference type="SAM" id="Phobius"/>
    </source>
</evidence>
<reference evidence="3 4" key="1">
    <citation type="submission" date="2014-09" db="EMBL/GenBank/DDBJ databases">
        <title>Sporocytophaga myxococcoides PG-01 genome sequencing.</title>
        <authorList>
            <person name="Liu L."/>
            <person name="Gao P.J."/>
            <person name="Chen G.J."/>
            <person name="Wang L.S."/>
        </authorList>
    </citation>
    <scope>NUCLEOTIDE SEQUENCE [LARGE SCALE GENOMIC DNA]</scope>
    <source>
        <strain evidence="3 4">PG-01</strain>
    </source>
</reference>
<keyword evidence="1" id="KW-0175">Coiled coil</keyword>
<dbReference type="AlphaFoldDB" id="A0A098L9S5"/>
<dbReference type="SUPFAM" id="SSF57997">
    <property type="entry name" value="Tropomyosin"/>
    <property type="match status" value="1"/>
</dbReference>
<keyword evidence="4" id="KW-1185">Reference proteome</keyword>
<protein>
    <submittedName>
        <fullName evidence="3">Uncharacterized protein</fullName>
    </submittedName>
</protein>
<dbReference type="OrthoDB" id="848185at2"/>
<dbReference type="eggNOG" id="COG4372">
    <property type="taxonomic scope" value="Bacteria"/>
</dbReference>
<evidence type="ECO:0000313" key="4">
    <source>
        <dbReference type="Proteomes" id="UP000030185"/>
    </source>
</evidence>
<gene>
    <name evidence="3" type="ORF">MYP_917</name>
</gene>
<feature type="coiled-coil region" evidence="1">
    <location>
        <begin position="119"/>
        <end position="174"/>
    </location>
</feature>